<feature type="transmembrane region" description="Helical" evidence="7">
    <location>
        <begin position="131"/>
        <end position="155"/>
    </location>
</feature>
<feature type="transmembrane region" description="Helical" evidence="7">
    <location>
        <begin position="190"/>
        <end position="209"/>
    </location>
</feature>
<dbReference type="KEGG" id="dic:Dpoa569_0002930"/>
<dbReference type="AlphaFoldDB" id="A0A5B8HR89"/>
<evidence type="ECO:0000256" key="7">
    <source>
        <dbReference type="SAM" id="Phobius"/>
    </source>
</evidence>
<feature type="domain" description="Type II secretion system protein GspF" evidence="8">
    <location>
        <begin position="237"/>
        <end position="354"/>
    </location>
</feature>
<dbReference type="EMBL" id="CP042220">
    <property type="protein sequence ID" value="QDX30976.1"/>
    <property type="molecule type" value="Genomic_DNA"/>
</dbReference>
<dbReference type="PANTHER" id="PTHR30012:SF0">
    <property type="entry name" value="TYPE II SECRETION SYSTEM PROTEIN F-RELATED"/>
    <property type="match status" value="1"/>
</dbReference>
<feature type="transmembrane region" description="Helical" evidence="7">
    <location>
        <begin position="340"/>
        <end position="360"/>
    </location>
</feature>
<evidence type="ECO:0000256" key="1">
    <source>
        <dbReference type="ARBA" id="ARBA00004651"/>
    </source>
</evidence>
<evidence type="ECO:0000256" key="4">
    <source>
        <dbReference type="ARBA" id="ARBA00022692"/>
    </source>
</evidence>
<dbReference type="STRING" id="568768.GCA_000406125_00921"/>
<evidence type="ECO:0000256" key="2">
    <source>
        <dbReference type="ARBA" id="ARBA00005745"/>
    </source>
</evidence>
<sequence>MSDAFHPERPMNIGRRLRYYLVRHSFTSRYRQPFYETLRFLLDNKTPLAEALQMIGDVHTDFGRRWNPYIELVDDCLEALSDNRAGRELQDVLAVWAPSEEAALISAGMQSGGLPRALMQADKLIMARRRILLQVLFASIYPLVLVILGGALLAVNNLMLVPTLSTMSDPKNWSGALGLMNSIATWTSEWGVVAGAGGVLLVIGVTWSLPRWCGQLRRLADYALPWSLYKDLQGAVFLMNVAALLGAGVPELKALQVLHSYGSAWLQERLEAAMDCMTEGDALGMALRHCGYRFPSQEAANYLSLLGKGDGASTLISNYADRWLEQALQQVARRANTAKFFSLLLIITFFLLIIEMVMQIQDIVSLSVH</sequence>
<dbReference type="PANTHER" id="PTHR30012">
    <property type="entry name" value="GENERAL SECRETION PATHWAY PROTEIN"/>
    <property type="match status" value="1"/>
</dbReference>
<reference evidence="9 10" key="1">
    <citation type="journal article" date="2019" name="Environ. Microbiol.">
        <title>The phytopathogenic nature of Dickeya aquatica 174/2 and the dynamic early evolution of Dickeya pathogenicity.</title>
        <authorList>
            <person name="Duprey A."/>
            <person name="Taib N."/>
            <person name="Leonard S."/>
            <person name="Garin T."/>
            <person name="Flandrois J.P."/>
            <person name="Nasser W."/>
            <person name="Brochier-Armanet C."/>
            <person name="Reverchon S."/>
        </authorList>
    </citation>
    <scope>NUCLEOTIDE SEQUENCE [LARGE SCALE GENOMIC DNA]</scope>
    <source>
        <strain evidence="9 10">NCPPB 569</strain>
    </source>
</reference>
<accession>A0A5B8HR89</accession>
<evidence type="ECO:0000313" key="10">
    <source>
        <dbReference type="Proteomes" id="UP000320591"/>
    </source>
</evidence>
<keyword evidence="6 7" id="KW-0472">Membrane</keyword>
<dbReference type="Proteomes" id="UP000320591">
    <property type="component" value="Chromosome"/>
</dbReference>
<dbReference type="InterPro" id="IPR003004">
    <property type="entry name" value="GspF/PilC"/>
</dbReference>
<evidence type="ECO:0000256" key="5">
    <source>
        <dbReference type="ARBA" id="ARBA00022989"/>
    </source>
</evidence>
<comment type="subcellular location">
    <subcellularLocation>
        <location evidence="1">Cell membrane</location>
        <topology evidence="1">Multi-pass membrane protein</topology>
    </subcellularLocation>
</comment>
<dbReference type="OrthoDB" id="7031359at2"/>
<dbReference type="InterPro" id="IPR042094">
    <property type="entry name" value="T2SS_GspF_sf"/>
</dbReference>
<gene>
    <name evidence="9" type="ORF">Dpoa569_0002930</name>
</gene>
<comment type="similarity">
    <text evidence="2">Belongs to the GSP F family.</text>
</comment>
<proteinExistence type="inferred from homology"/>
<keyword evidence="5 7" id="KW-1133">Transmembrane helix</keyword>
<keyword evidence="10" id="KW-1185">Reference proteome</keyword>
<evidence type="ECO:0000256" key="3">
    <source>
        <dbReference type="ARBA" id="ARBA00022475"/>
    </source>
</evidence>
<protein>
    <submittedName>
        <fullName evidence="9">Pilus assembly protein PilR</fullName>
    </submittedName>
</protein>
<dbReference type="Gene3D" id="1.20.81.30">
    <property type="entry name" value="Type II secretion system (T2SS), domain F"/>
    <property type="match status" value="2"/>
</dbReference>
<evidence type="ECO:0000256" key="6">
    <source>
        <dbReference type="ARBA" id="ARBA00023136"/>
    </source>
</evidence>
<evidence type="ECO:0000313" key="9">
    <source>
        <dbReference type="EMBL" id="QDX30976.1"/>
    </source>
</evidence>
<dbReference type="Pfam" id="PF00482">
    <property type="entry name" value="T2SSF"/>
    <property type="match status" value="2"/>
</dbReference>
<keyword evidence="3" id="KW-1003">Cell membrane</keyword>
<dbReference type="GO" id="GO:0005886">
    <property type="term" value="C:plasma membrane"/>
    <property type="evidence" value="ECO:0007669"/>
    <property type="project" value="UniProtKB-SubCell"/>
</dbReference>
<feature type="domain" description="Type II secretion system protein GspF" evidence="8">
    <location>
        <begin position="34"/>
        <end position="162"/>
    </location>
</feature>
<keyword evidence="4 7" id="KW-0812">Transmembrane</keyword>
<name>A0A5B8HR89_9GAMM</name>
<dbReference type="RefSeq" id="WP_042868994.1">
    <property type="nucleotide sequence ID" value="NZ_CM001975.1"/>
</dbReference>
<dbReference type="InterPro" id="IPR018076">
    <property type="entry name" value="T2SS_GspF_dom"/>
</dbReference>
<evidence type="ECO:0000259" key="8">
    <source>
        <dbReference type="Pfam" id="PF00482"/>
    </source>
</evidence>
<organism evidence="9 10">
    <name type="scientific">Dickeya poaceiphila</name>
    <dbReference type="NCBI Taxonomy" id="568768"/>
    <lineage>
        <taxon>Bacteria</taxon>
        <taxon>Pseudomonadati</taxon>
        <taxon>Pseudomonadota</taxon>
        <taxon>Gammaproteobacteria</taxon>
        <taxon>Enterobacterales</taxon>
        <taxon>Pectobacteriaceae</taxon>
        <taxon>Dickeya</taxon>
    </lineage>
</organism>